<keyword evidence="6 8" id="KW-0472">Membrane</keyword>
<dbReference type="EMBL" id="CASHTH010000012">
    <property type="protein sequence ID" value="CAI7988925.1"/>
    <property type="molecule type" value="Genomic_DNA"/>
</dbReference>
<reference evidence="9" key="1">
    <citation type="submission" date="2023-03" db="EMBL/GenBank/DDBJ databases">
        <authorList>
            <person name="Steffen K."/>
            <person name="Cardenas P."/>
        </authorList>
    </citation>
    <scope>NUCLEOTIDE SEQUENCE</scope>
</reference>
<evidence type="ECO:0000256" key="8">
    <source>
        <dbReference type="SAM" id="Phobius"/>
    </source>
</evidence>
<accession>A0AA35VZR3</accession>
<evidence type="ECO:0000256" key="6">
    <source>
        <dbReference type="ARBA" id="ARBA00023136"/>
    </source>
</evidence>
<name>A0AA35VZR3_GEOBA</name>
<evidence type="ECO:0000313" key="9">
    <source>
        <dbReference type="EMBL" id="CAI7988925.1"/>
    </source>
</evidence>
<sequence>MWRSPQEPTNGAGVLDKQRVADAEPAAGRRSALFPVVVSCLLVALALLLVWQRLRVVELGYVLSTAAKLERRLEQTNRELKLELASLTAPERLETMARRRLGLRDPETGQVVVLP</sequence>
<keyword evidence="7" id="KW-0131">Cell cycle</keyword>
<comment type="subcellular location">
    <subcellularLocation>
        <location evidence="1">Cell membrane</location>
        <topology evidence="1">Single-pass type II membrane protein</topology>
    </subcellularLocation>
</comment>
<evidence type="ECO:0000256" key="4">
    <source>
        <dbReference type="ARBA" id="ARBA00022692"/>
    </source>
</evidence>
<dbReference type="HAMAP" id="MF_00910">
    <property type="entry name" value="FtsL"/>
    <property type="match status" value="1"/>
</dbReference>
<evidence type="ECO:0000256" key="2">
    <source>
        <dbReference type="ARBA" id="ARBA00022475"/>
    </source>
</evidence>
<gene>
    <name evidence="9" type="ORF">GBAR_LOCUS82</name>
</gene>
<dbReference type="AlphaFoldDB" id="A0AA35VZR3"/>
<keyword evidence="3 9" id="KW-0132">Cell division</keyword>
<dbReference type="InterPro" id="IPR011922">
    <property type="entry name" value="Cell_div_FtsL"/>
</dbReference>
<dbReference type="Pfam" id="PF04999">
    <property type="entry name" value="FtsL"/>
    <property type="match status" value="1"/>
</dbReference>
<dbReference type="GO" id="GO:0051301">
    <property type="term" value="P:cell division"/>
    <property type="evidence" value="ECO:0007669"/>
    <property type="project" value="UniProtKB-KW"/>
</dbReference>
<proteinExistence type="inferred from homology"/>
<comment type="caution">
    <text evidence="9">The sequence shown here is derived from an EMBL/GenBank/DDBJ whole genome shotgun (WGS) entry which is preliminary data.</text>
</comment>
<evidence type="ECO:0000313" key="10">
    <source>
        <dbReference type="Proteomes" id="UP001174909"/>
    </source>
</evidence>
<feature type="transmembrane region" description="Helical" evidence="8">
    <location>
        <begin position="32"/>
        <end position="51"/>
    </location>
</feature>
<dbReference type="GO" id="GO:0005886">
    <property type="term" value="C:plasma membrane"/>
    <property type="evidence" value="ECO:0007669"/>
    <property type="project" value="UniProtKB-SubCell"/>
</dbReference>
<keyword evidence="10" id="KW-1185">Reference proteome</keyword>
<keyword evidence="2" id="KW-1003">Cell membrane</keyword>
<evidence type="ECO:0000256" key="1">
    <source>
        <dbReference type="ARBA" id="ARBA00004401"/>
    </source>
</evidence>
<evidence type="ECO:0000256" key="3">
    <source>
        <dbReference type="ARBA" id="ARBA00022618"/>
    </source>
</evidence>
<organism evidence="9 10">
    <name type="scientific">Geodia barretti</name>
    <name type="common">Barrett's horny sponge</name>
    <dbReference type="NCBI Taxonomy" id="519541"/>
    <lineage>
        <taxon>Eukaryota</taxon>
        <taxon>Metazoa</taxon>
        <taxon>Porifera</taxon>
        <taxon>Demospongiae</taxon>
        <taxon>Heteroscleromorpha</taxon>
        <taxon>Tetractinellida</taxon>
        <taxon>Astrophorina</taxon>
        <taxon>Geodiidae</taxon>
        <taxon>Geodia</taxon>
    </lineage>
</organism>
<keyword evidence="5 8" id="KW-1133">Transmembrane helix</keyword>
<keyword evidence="4 8" id="KW-0812">Transmembrane</keyword>
<protein>
    <submittedName>
        <fullName evidence="9">Cell division protein FtsL</fullName>
    </submittedName>
</protein>
<evidence type="ECO:0000256" key="5">
    <source>
        <dbReference type="ARBA" id="ARBA00022989"/>
    </source>
</evidence>
<dbReference type="Proteomes" id="UP001174909">
    <property type="component" value="Unassembled WGS sequence"/>
</dbReference>
<evidence type="ECO:0000256" key="7">
    <source>
        <dbReference type="ARBA" id="ARBA00023306"/>
    </source>
</evidence>